<keyword evidence="3" id="KW-1185">Reference proteome</keyword>
<dbReference type="EMBL" id="JBHUDC010000010">
    <property type="protein sequence ID" value="MFD1515695.1"/>
    <property type="molecule type" value="Genomic_DNA"/>
</dbReference>
<gene>
    <name evidence="2" type="ORF">ACFSBT_20645</name>
</gene>
<dbReference type="AlphaFoldDB" id="A0ABD6B241"/>
<dbReference type="RefSeq" id="WP_250875620.1">
    <property type="nucleotide sequence ID" value="NZ_JALXFV010000010.1"/>
</dbReference>
<protein>
    <submittedName>
        <fullName evidence="2">Uncharacterized protein</fullName>
    </submittedName>
</protein>
<evidence type="ECO:0000256" key="1">
    <source>
        <dbReference type="SAM" id="Phobius"/>
    </source>
</evidence>
<feature type="transmembrane region" description="Helical" evidence="1">
    <location>
        <begin position="93"/>
        <end position="115"/>
    </location>
</feature>
<name>A0ABD6B241_9EURY</name>
<evidence type="ECO:0000313" key="3">
    <source>
        <dbReference type="Proteomes" id="UP001597187"/>
    </source>
</evidence>
<keyword evidence="1" id="KW-0472">Membrane</keyword>
<comment type="caution">
    <text evidence="2">The sequence shown here is derived from an EMBL/GenBank/DDBJ whole genome shotgun (WGS) entry which is preliminary data.</text>
</comment>
<feature type="transmembrane region" description="Helical" evidence="1">
    <location>
        <begin position="61"/>
        <end position="86"/>
    </location>
</feature>
<sequence>MRSTNIMVFLVMLNAAAGLVTATGIGPAIGANPTVGGDQQIDQAEDEARSIASDRSALDNFVNGVISAATTLVTIFGIVIAAPLMFSNLGVPAVLVTFLFAPLYLFVGLDILQVISGRILS</sequence>
<accession>A0ABD6B241</accession>
<organism evidence="2 3">
    <name type="scientific">Halomarina rubra</name>
    <dbReference type="NCBI Taxonomy" id="2071873"/>
    <lineage>
        <taxon>Archaea</taxon>
        <taxon>Methanobacteriati</taxon>
        <taxon>Methanobacteriota</taxon>
        <taxon>Stenosarchaea group</taxon>
        <taxon>Halobacteria</taxon>
        <taxon>Halobacteriales</taxon>
        <taxon>Natronomonadaceae</taxon>
        <taxon>Halomarina</taxon>
    </lineage>
</organism>
<keyword evidence="1" id="KW-1133">Transmembrane helix</keyword>
<proteinExistence type="predicted"/>
<dbReference type="Proteomes" id="UP001597187">
    <property type="component" value="Unassembled WGS sequence"/>
</dbReference>
<keyword evidence="1" id="KW-0812">Transmembrane</keyword>
<reference evidence="2 3" key="1">
    <citation type="journal article" date="2019" name="Int. J. Syst. Evol. Microbiol.">
        <title>The Global Catalogue of Microorganisms (GCM) 10K type strain sequencing project: providing services to taxonomists for standard genome sequencing and annotation.</title>
        <authorList>
            <consortium name="The Broad Institute Genomics Platform"/>
            <consortium name="The Broad Institute Genome Sequencing Center for Infectious Disease"/>
            <person name="Wu L."/>
            <person name="Ma J."/>
        </authorList>
    </citation>
    <scope>NUCLEOTIDE SEQUENCE [LARGE SCALE GENOMIC DNA]</scope>
    <source>
        <strain evidence="2 3">CGMCC 1.12563</strain>
    </source>
</reference>
<evidence type="ECO:0000313" key="2">
    <source>
        <dbReference type="EMBL" id="MFD1515695.1"/>
    </source>
</evidence>